<gene>
    <name evidence="1" type="ORF">KXV57_000506</name>
</gene>
<name>A0A229XEI6_ASPFM</name>
<dbReference type="InterPro" id="IPR023393">
    <property type="entry name" value="START-like_dom_sf"/>
</dbReference>
<evidence type="ECO:0008006" key="3">
    <source>
        <dbReference type="Google" id="ProtNLM"/>
    </source>
</evidence>
<evidence type="ECO:0000313" key="1">
    <source>
        <dbReference type="EMBL" id="KAH1897922.1"/>
    </source>
</evidence>
<dbReference type="SUPFAM" id="SSF55961">
    <property type="entry name" value="Bet v1-like"/>
    <property type="match status" value="1"/>
</dbReference>
<dbReference type="Gene3D" id="3.30.530.20">
    <property type="match status" value="1"/>
</dbReference>
<dbReference type="EMBL" id="JAIBSC010000101">
    <property type="protein sequence ID" value="KAH1897922.1"/>
    <property type="molecule type" value="Genomic_DNA"/>
</dbReference>
<proteinExistence type="predicted"/>
<dbReference type="AlphaFoldDB" id="A0A229XEI6"/>
<protein>
    <recommendedName>
        <fullName evidence="3">Coenzyme Q-binding protein COQ10 START domain-containing protein</fullName>
    </recommendedName>
</protein>
<dbReference type="Proteomes" id="UP000813423">
    <property type="component" value="Unassembled WGS sequence"/>
</dbReference>
<evidence type="ECO:0000313" key="2">
    <source>
        <dbReference type="Proteomes" id="UP000813423"/>
    </source>
</evidence>
<organism evidence="1 2">
    <name type="scientific">Aspergillus fumigatus</name>
    <name type="common">Neosartorya fumigata</name>
    <dbReference type="NCBI Taxonomy" id="746128"/>
    <lineage>
        <taxon>Eukaryota</taxon>
        <taxon>Fungi</taxon>
        <taxon>Dikarya</taxon>
        <taxon>Ascomycota</taxon>
        <taxon>Pezizomycotina</taxon>
        <taxon>Eurotiomycetes</taxon>
        <taxon>Eurotiomycetidae</taxon>
        <taxon>Eurotiales</taxon>
        <taxon>Aspergillaceae</taxon>
        <taxon>Aspergillus</taxon>
        <taxon>Aspergillus subgen. Fumigati</taxon>
    </lineage>
</organism>
<comment type="caution">
    <text evidence="1">The sequence shown here is derived from an EMBL/GenBank/DDBJ whole genome shotgun (WGS) entry which is preliminary data.</text>
</comment>
<dbReference type="CDD" id="cd07822">
    <property type="entry name" value="SRPBCC_4"/>
    <property type="match status" value="1"/>
</dbReference>
<accession>A0A229XEI6</accession>
<reference evidence="1" key="1">
    <citation type="submission" date="2021-08" db="EMBL/GenBank/DDBJ databases">
        <title>Global Aspergillus fumigatus from environmental and clinical sources.</title>
        <authorList>
            <person name="Barber A."/>
            <person name="Sae-Ong T."/>
        </authorList>
    </citation>
    <scope>NUCLEOTIDE SEQUENCE</scope>
    <source>
        <strain evidence="1">NRZ-2016-071</strain>
    </source>
</reference>
<dbReference type="OMA" id="VYVVRWM"/>
<sequence length="212" mass="23531">MASTSASPSLSSNSTPNISASDAVLHLNSATRIDAPLQDVWNALIDTSTWPRWNTFVPRVTIREQPDTLDASPDALSPILQKGTKLTFHVHMYPSSTKPQRVNDTQLAVIEFEPPNPSAKNAGRIVWASDPSAKGGFPASLLTAERVHEIVEVEVPGEDGQMRRETEVRNWEAQVGYLVYIVRWMFGDRLKENFEIWVRDLKGYVEGKSSGA</sequence>